<evidence type="ECO:0000259" key="3">
    <source>
        <dbReference type="SMART" id="SM00460"/>
    </source>
</evidence>
<keyword evidence="5" id="KW-1185">Reference proteome</keyword>
<dbReference type="SMART" id="SM00460">
    <property type="entry name" value="TGc"/>
    <property type="match status" value="1"/>
</dbReference>
<feature type="region of interest" description="Disordered" evidence="1">
    <location>
        <begin position="562"/>
        <end position="604"/>
    </location>
</feature>
<dbReference type="Pfam" id="PF01841">
    <property type="entry name" value="Transglut_core"/>
    <property type="match status" value="1"/>
</dbReference>
<feature type="transmembrane region" description="Helical" evidence="2">
    <location>
        <begin position="119"/>
        <end position="139"/>
    </location>
</feature>
<dbReference type="InterPro" id="IPR038765">
    <property type="entry name" value="Papain-like_cys_pep_sf"/>
</dbReference>
<dbReference type="Pfam" id="PF11992">
    <property type="entry name" value="TgpA_N"/>
    <property type="match status" value="1"/>
</dbReference>
<feature type="compositionally biased region" description="Polar residues" evidence="1">
    <location>
        <begin position="568"/>
        <end position="586"/>
    </location>
</feature>
<name>A0ABN1TR79_9ACTN</name>
<feature type="transmembrane region" description="Helical" evidence="2">
    <location>
        <begin position="610"/>
        <end position="630"/>
    </location>
</feature>
<evidence type="ECO:0000256" key="2">
    <source>
        <dbReference type="SAM" id="Phobius"/>
    </source>
</evidence>
<feature type="transmembrane region" description="Helical" evidence="2">
    <location>
        <begin position="218"/>
        <end position="235"/>
    </location>
</feature>
<feature type="compositionally biased region" description="Low complexity" evidence="1">
    <location>
        <begin position="587"/>
        <end position="604"/>
    </location>
</feature>
<proteinExistence type="predicted"/>
<dbReference type="InterPro" id="IPR052901">
    <property type="entry name" value="Bact_TGase-like"/>
</dbReference>
<dbReference type="PANTHER" id="PTHR42736">
    <property type="entry name" value="PROTEIN-GLUTAMINE GAMMA-GLUTAMYLTRANSFERASE"/>
    <property type="match status" value="1"/>
</dbReference>
<dbReference type="InterPro" id="IPR021878">
    <property type="entry name" value="TgpA_N"/>
</dbReference>
<feature type="transmembrane region" description="Helical" evidence="2">
    <location>
        <begin position="170"/>
        <end position="187"/>
    </location>
</feature>
<dbReference type="EMBL" id="BAAALG010000003">
    <property type="protein sequence ID" value="GAA1095852.1"/>
    <property type="molecule type" value="Genomic_DNA"/>
</dbReference>
<sequence>MSLGLNRTAQLPLLVVTALTSWLTFLSWRGFTDQPSDYLMPLAVGLPLVGLAGALARVARFPLPLVMGTQLLTIFAIVNVGWGSQLLPTPSSIRTVVTRLDEALTAMADFAAPVPSNEAQIAVALVLFALLLHLLVDLFALTLGRVPLAGLPLLAAYTVPVSVLDGAVPATVFLLGGAGFLLMLAIQEGLRVTRWGRALGTAVDSTPASLYPARRHPVALGAAALLAAVALPLAIPTADVDLLSGTGGDDNQVTITNPITDLRRDLVRSAEVPLLEVRGTSAPSYYRIAALTRYTGATWTPGDRDLPSENAAIGDLPTPTGLDTTLESSTSRVELTATQAFESLWLPTPLRAKSVDANEDWRYDDTVLDIHSADNKVNTGSLSYSLEKLDVEITADELETARPAPPSLVERYAGVPGDLPRLVTELATAVTEGESTVYRKAVALQQWFRDPDNFTYSLHPDEQSFGNGNDALEHFLSPDGRVGYCEQFASAMAIMARSLGIPARVSVGFLTADLRATNRWEFTSHDLHAWPELYFEGAGWVAFEPTPASRANSVPEYTQVEVAPPVNTPSADPTQSETAEPTGPTQAPSAAPRDPAPTDTAAPTQDEGGFAWWLIWPVLLVVAILGSLAPRTLRRRRRERRWARAPQGSEAEFAWAELRDTVVDVGRSWPEGTSPRVTGAHLRSWLGAPGNTSVRPGTGPQVAPEAAEALSEIVAIVERSRYAARPESVEVAGLRALTEQVAESLAAGVTPRDRRRATWLPRSLWRRPTALAPTSDQMPSHEESGTQSDHLLT</sequence>
<feature type="domain" description="Transglutaminase-like" evidence="3">
    <location>
        <begin position="477"/>
        <end position="547"/>
    </location>
</feature>
<protein>
    <submittedName>
        <fullName evidence="4">DUF3488 and transglutaminase-like domain-containing protein</fullName>
    </submittedName>
</protein>
<keyword evidence="2" id="KW-1133">Transmembrane helix</keyword>
<dbReference type="Gene3D" id="3.10.620.30">
    <property type="match status" value="1"/>
</dbReference>
<feature type="region of interest" description="Disordered" evidence="1">
    <location>
        <begin position="768"/>
        <end position="793"/>
    </location>
</feature>
<dbReference type="InterPro" id="IPR002931">
    <property type="entry name" value="Transglutaminase-like"/>
</dbReference>
<dbReference type="RefSeq" id="WP_343992009.1">
    <property type="nucleotide sequence ID" value="NZ_BAAALG010000003.1"/>
</dbReference>
<keyword evidence="2" id="KW-0472">Membrane</keyword>
<dbReference type="PANTHER" id="PTHR42736:SF1">
    <property type="entry name" value="PROTEIN-GLUTAMINE GAMMA-GLUTAMYLTRANSFERASE"/>
    <property type="match status" value="1"/>
</dbReference>
<evidence type="ECO:0000313" key="4">
    <source>
        <dbReference type="EMBL" id="GAA1095852.1"/>
    </source>
</evidence>
<evidence type="ECO:0000313" key="5">
    <source>
        <dbReference type="Proteomes" id="UP001501581"/>
    </source>
</evidence>
<accession>A0ABN1TR79</accession>
<feature type="transmembrane region" description="Helical" evidence="2">
    <location>
        <begin position="38"/>
        <end position="56"/>
    </location>
</feature>
<dbReference type="SUPFAM" id="SSF54001">
    <property type="entry name" value="Cysteine proteinases"/>
    <property type="match status" value="1"/>
</dbReference>
<dbReference type="Proteomes" id="UP001501581">
    <property type="component" value="Unassembled WGS sequence"/>
</dbReference>
<keyword evidence="2" id="KW-0812">Transmembrane</keyword>
<feature type="transmembrane region" description="Helical" evidence="2">
    <location>
        <begin position="12"/>
        <end position="32"/>
    </location>
</feature>
<gene>
    <name evidence="4" type="ORF">GCM10009668_10210</name>
</gene>
<organism evidence="4 5">
    <name type="scientific">Nocardioides dubius</name>
    <dbReference type="NCBI Taxonomy" id="317019"/>
    <lineage>
        <taxon>Bacteria</taxon>
        <taxon>Bacillati</taxon>
        <taxon>Actinomycetota</taxon>
        <taxon>Actinomycetes</taxon>
        <taxon>Propionibacteriales</taxon>
        <taxon>Nocardioidaceae</taxon>
        <taxon>Nocardioides</taxon>
    </lineage>
</organism>
<comment type="caution">
    <text evidence="4">The sequence shown here is derived from an EMBL/GenBank/DDBJ whole genome shotgun (WGS) entry which is preliminary data.</text>
</comment>
<feature type="transmembrane region" description="Helical" evidence="2">
    <location>
        <begin position="63"/>
        <end position="82"/>
    </location>
</feature>
<evidence type="ECO:0000256" key="1">
    <source>
        <dbReference type="SAM" id="MobiDB-lite"/>
    </source>
</evidence>
<reference evidence="4 5" key="1">
    <citation type="journal article" date="2019" name="Int. J. Syst. Evol. Microbiol.">
        <title>The Global Catalogue of Microorganisms (GCM) 10K type strain sequencing project: providing services to taxonomists for standard genome sequencing and annotation.</title>
        <authorList>
            <consortium name="The Broad Institute Genomics Platform"/>
            <consortium name="The Broad Institute Genome Sequencing Center for Infectious Disease"/>
            <person name="Wu L."/>
            <person name="Ma J."/>
        </authorList>
    </citation>
    <scope>NUCLEOTIDE SEQUENCE [LARGE SCALE GENOMIC DNA]</scope>
    <source>
        <strain evidence="4 5">JCM 13008</strain>
    </source>
</reference>